<protein>
    <recommendedName>
        <fullName evidence="7">Protein-L-isoaspartate O-methyltransferase</fullName>
        <ecNumber evidence="7">2.1.1.77</ecNumber>
    </recommendedName>
    <alternativeName>
        <fullName evidence="7">L-isoaspartyl protein carboxyl methyltransferase</fullName>
    </alternativeName>
    <alternativeName>
        <fullName evidence="7">Protein L-isoaspartyl methyltransferase</fullName>
    </alternativeName>
    <alternativeName>
        <fullName evidence="7">Protein-beta-aspartate methyltransferase</fullName>
        <shortName evidence="7">PIMT</shortName>
    </alternativeName>
</protein>
<evidence type="ECO:0000313" key="10">
    <source>
        <dbReference type="Proteomes" id="UP000326202"/>
    </source>
</evidence>
<evidence type="ECO:0000256" key="8">
    <source>
        <dbReference type="SAM" id="MobiDB-lite"/>
    </source>
</evidence>
<comment type="subcellular location">
    <subcellularLocation>
        <location evidence="1 7">Cytoplasm</location>
    </subcellularLocation>
</comment>
<dbReference type="AlphaFoldDB" id="A0A5J6MLL9"/>
<accession>A0A5J6MLL9</accession>
<dbReference type="EC" id="2.1.1.77" evidence="7"/>
<keyword evidence="6 7" id="KW-0949">S-adenosyl-L-methionine</keyword>
<dbReference type="FunFam" id="3.40.50.150:FF:000010">
    <property type="entry name" value="Protein-L-isoaspartate O-methyltransferase"/>
    <property type="match status" value="1"/>
</dbReference>
<dbReference type="NCBIfam" id="TIGR00080">
    <property type="entry name" value="pimt"/>
    <property type="match status" value="1"/>
</dbReference>
<evidence type="ECO:0000256" key="7">
    <source>
        <dbReference type="HAMAP-Rule" id="MF_00090"/>
    </source>
</evidence>
<evidence type="ECO:0000256" key="2">
    <source>
        <dbReference type="ARBA" id="ARBA00005369"/>
    </source>
</evidence>
<comment type="similarity">
    <text evidence="2 7">Belongs to the methyltransferase superfamily. L-isoaspartyl/D-aspartyl protein methyltransferase family.</text>
</comment>
<dbReference type="EMBL" id="CP042906">
    <property type="protein sequence ID" value="QEX17385.1"/>
    <property type="molecule type" value="Genomic_DNA"/>
</dbReference>
<dbReference type="Pfam" id="PF01135">
    <property type="entry name" value="PCMT"/>
    <property type="match status" value="1"/>
</dbReference>
<dbReference type="GO" id="GO:0004719">
    <property type="term" value="F:protein-L-isoaspartate (D-aspartate) O-methyltransferase activity"/>
    <property type="evidence" value="ECO:0007669"/>
    <property type="project" value="UniProtKB-UniRule"/>
</dbReference>
<dbReference type="OrthoDB" id="9810066at2"/>
<dbReference type="GO" id="GO:0005737">
    <property type="term" value="C:cytoplasm"/>
    <property type="evidence" value="ECO:0007669"/>
    <property type="project" value="UniProtKB-SubCell"/>
</dbReference>
<dbReference type="Proteomes" id="UP000326202">
    <property type="component" value="Chromosome"/>
</dbReference>
<keyword evidence="10" id="KW-1185">Reference proteome</keyword>
<evidence type="ECO:0000256" key="3">
    <source>
        <dbReference type="ARBA" id="ARBA00022490"/>
    </source>
</evidence>
<evidence type="ECO:0000313" key="9">
    <source>
        <dbReference type="EMBL" id="QEX17385.1"/>
    </source>
</evidence>
<dbReference type="RefSeq" id="WP_151177653.1">
    <property type="nucleotide sequence ID" value="NZ_CP042906.1"/>
</dbReference>
<comment type="catalytic activity">
    <reaction evidence="7">
        <text>[protein]-L-isoaspartate + S-adenosyl-L-methionine = [protein]-L-isoaspartate alpha-methyl ester + S-adenosyl-L-homocysteine</text>
        <dbReference type="Rhea" id="RHEA:12705"/>
        <dbReference type="Rhea" id="RHEA-COMP:12143"/>
        <dbReference type="Rhea" id="RHEA-COMP:12144"/>
        <dbReference type="ChEBI" id="CHEBI:57856"/>
        <dbReference type="ChEBI" id="CHEBI:59789"/>
        <dbReference type="ChEBI" id="CHEBI:90596"/>
        <dbReference type="ChEBI" id="CHEBI:90598"/>
        <dbReference type="EC" id="2.1.1.77"/>
    </reaction>
</comment>
<keyword evidence="3 7" id="KW-0963">Cytoplasm</keyword>
<name>A0A5J6MLL9_9PROT</name>
<feature type="compositionally biased region" description="Low complexity" evidence="8">
    <location>
        <begin position="218"/>
        <end position="234"/>
    </location>
</feature>
<reference evidence="9 10" key="1">
    <citation type="submission" date="2019-08" db="EMBL/GenBank/DDBJ databases">
        <title>Hyperibacter terrae gen. nov., sp. nov. and Hyperibacter viscosus sp. nov., two new members in the family Rhodospirillaceae isolated from the rhizosphere of Hypericum perforatum.</title>
        <authorList>
            <person name="Noviana Z."/>
        </authorList>
    </citation>
    <scope>NUCLEOTIDE SEQUENCE [LARGE SCALE GENOMIC DNA]</scope>
    <source>
        <strain evidence="9 10">R5913</strain>
    </source>
</reference>
<sequence>MKEAGGLATRKIRLIMSLRRAGITDTRVLGALERIPREAFVPKPFVDQAYEDRTLPIGEGQTISQPQVVALMTQALEIKSSHKVLEIGTGSGYQAAVLSRLARRIYSIERHKLLLAEAEQRFKDLRLTNIHCRYGDGSLGWPEQTDFDRIMVTAAAATLPEALLKQLKDGGILVAPIGSERGDQLLMRYRRHGDEWSEETLGEVRFVPLLPGAVEAQSGRGAATSATDGSAGAGPRRRTLA</sequence>
<evidence type="ECO:0000256" key="5">
    <source>
        <dbReference type="ARBA" id="ARBA00022679"/>
    </source>
</evidence>
<organism evidence="9 10">
    <name type="scientific">Hypericibacter terrae</name>
    <dbReference type="NCBI Taxonomy" id="2602015"/>
    <lineage>
        <taxon>Bacteria</taxon>
        <taxon>Pseudomonadati</taxon>
        <taxon>Pseudomonadota</taxon>
        <taxon>Alphaproteobacteria</taxon>
        <taxon>Rhodospirillales</taxon>
        <taxon>Dongiaceae</taxon>
        <taxon>Hypericibacter</taxon>
    </lineage>
</organism>
<dbReference type="GO" id="GO:0030091">
    <property type="term" value="P:protein repair"/>
    <property type="evidence" value="ECO:0007669"/>
    <property type="project" value="UniProtKB-UniRule"/>
</dbReference>
<dbReference type="PANTHER" id="PTHR11579:SF0">
    <property type="entry name" value="PROTEIN-L-ISOASPARTATE(D-ASPARTATE) O-METHYLTRANSFERASE"/>
    <property type="match status" value="1"/>
</dbReference>
<evidence type="ECO:0000256" key="6">
    <source>
        <dbReference type="ARBA" id="ARBA00022691"/>
    </source>
</evidence>
<keyword evidence="5 7" id="KW-0808">Transferase</keyword>
<keyword evidence="4 7" id="KW-0489">Methyltransferase</keyword>
<dbReference type="Gene3D" id="3.40.50.150">
    <property type="entry name" value="Vaccinia Virus protein VP39"/>
    <property type="match status" value="1"/>
</dbReference>
<dbReference type="KEGG" id="htq:FRZ44_26850"/>
<dbReference type="CDD" id="cd02440">
    <property type="entry name" value="AdoMet_MTases"/>
    <property type="match status" value="1"/>
</dbReference>
<dbReference type="PANTHER" id="PTHR11579">
    <property type="entry name" value="PROTEIN-L-ISOASPARTATE O-METHYLTRANSFERASE"/>
    <property type="match status" value="1"/>
</dbReference>
<evidence type="ECO:0000256" key="1">
    <source>
        <dbReference type="ARBA" id="ARBA00004496"/>
    </source>
</evidence>
<dbReference type="InterPro" id="IPR000682">
    <property type="entry name" value="PCMT"/>
</dbReference>
<dbReference type="NCBIfam" id="NF001453">
    <property type="entry name" value="PRK00312.1"/>
    <property type="match status" value="1"/>
</dbReference>
<evidence type="ECO:0000256" key="4">
    <source>
        <dbReference type="ARBA" id="ARBA00022603"/>
    </source>
</evidence>
<comment type="function">
    <text evidence="7">Catalyzes the methyl esterification of L-isoaspartyl residues in peptides and proteins that result from spontaneous decomposition of normal L-aspartyl and L-asparaginyl residues. It plays a role in the repair and/or degradation of damaged proteins.</text>
</comment>
<proteinExistence type="inferred from homology"/>
<feature type="active site" evidence="7">
    <location>
        <position position="64"/>
    </location>
</feature>
<dbReference type="SUPFAM" id="SSF53335">
    <property type="entry name" value="S-adenosyl-L-methionine-dependent methyltransferases"/>
    <property type="match status" value="1"/>
</dbReference>
<dbReference type="InterPro" id="IPR029063">
    <property type="entry name" value="SAM-dependent_MTases_sf"/>
</dbReference>
<dbReference type="HAMAP" id="MF_00090">
    <property type="entry name" value="PIMT"/>
    <property type="match status" value="1"/>
</dbReference>
<gene>
    <name evidence="7 9" type="primary">pcm</name>
    <name evidence="9" type="ORF">FRZ44_26850</name>
</gene>
<feature type="region of interest" description="Disordered" evidence="8">
    <location>
        <begin position="217"/>
        <end position="241"/>
    </location>
</feature>
<dbReference type="GO" id="GO:0032259">
    <property type="term" value="P:methylation"/>
    <property type="evidence" value="ECO:0007669"/>
    <property type="project" value="UniProtKB-KW"/>
</dbReference>